<dbReference type="OrthoDB" id="703600at2"/>
<dbReference type="SUPFAM" id="SSF82185">
    <property type="entry name" value="Histone H3 K4-specific methyltransferase SET7/9 N-terminal domain"/>
    <property type="match status" value="1"/>
</dbReference>
<dbReference type="Gene3D" id="2.20.110.10">
    <property type="entry name" value="Histone H3 K4-specific methyltransferase SET7/9 N-terminal domain"/>
    <property type="match status" value="1"/>
</dbReference>
<evidence type="ECO:0000313" key="2">
    <source>
        <dbReference type="EMBL" id="TRW27544.1"/>
    </source>
</evidence>
<dbReference type="RefSeq" id="WP_143371772.1">
    <property type="nucleotide sequence ID" value="NZ_VJVZ01000001.1"/>
</dbReference>
<proteinExistence type="predicted"/>
<organism evidence="2 3">
    <name type="scientific">Flavobacterium zepuense</name>
    <dbReference type="NCBI Taxonomy" id="2593302"/>
    <lineage>
        <taxon>Bacteria</taxon>
        <taxon>Pseudomonadati</taxon>
        <taxon>Bacteroidota</taxon>
        <taxon>Flavobacteriia</taxon>
        <taxon>Flavobacteriales</taxon>
        <taxon>Flavobacteriaceae</taxon>
        <taxon>Flavobacterium</taxon>
    </lineage>
</organism>
<dbReference type="Proteomes" id="UP000320643">
    <property type="component" value="Unassembled WGS sequence"/>
</dbReference>
<dbReference type="AlphaFoldDB" id="A0A552VAP1"/>
<evidence type="ECO:0008006" key="4">
    <source>
        <dbReference type="Google" id="ProtNLM"/>
    </source>
</evidence>
<comment type="caution">
    <text evidence="2">The sequence shown here is derived from an EMBL/GenBank/DDBJ whole genome shotgun (WGS) entry which is preliminary data.</text>
</comment>
<evidence type="ECO:0000256" key="1">
    <source>
        <dbReference type="SAM" id="MobiDB-lite"/>
    </source>
</evidence>
<reference evidence="2 3" key="1">
    <citation type="submission" date="2019-07" db="EMBL/GenBank/DDBJ databases">
        <title>Flavobacterium sp. nov., isolated from glacier ice.</title>
        <authorList>
            <person name="Liu Q."/>
            <person name="Xin Y.-H."/>
        </authorList>
    </citation>
    <scope>NUCLEOTIDE SEQUENCE [LARGE SCALE GENOMIC DNA]</scope>
    <source>
        <strain evidence="2 3">ZT4R6</strain>
    </source>
</reference>
<feature type="compositionally biased region" description="Basic residues" evidence="1">
    <location>
        <begin position="240"/>
        <end position="254"/>
    </location>
</feature>
<protein>
    <recommendedName>
        <fullName evidence="4">MORN repeat variant</fullName>
    </recommendedName>
</protein>
<accession>A0A552VAP1</accession>
<feature type="region of interest" description="Disordered" evidence="1">
    <location>
        <begin position="234"/>
        <end position="263"/>
    </location>
</feature>
<evidence type="ECO:0000313" key="3">
    <source>
        <dbReference type="Proteomes" id="UP000320643"/>
    </source>
</evidence>
<keyword evidence="3" id="KW-1185">Reference proteome</keyword>
<sequence>MRKYFLLLGVFALFSFSETSLKKRISDEYFRYEFFTTDKDITPKEGKTYYWFKGGTIHSSEHGVGGELLQDDFLKYYHSNQLAEAGKYKKGLREGYWKTWFENGTLQSKTYYDDGQKDGSYFAYDKTGFLTETGTYKNSLKHGRWINFINKDTLKYREGKVVVKKVKPVKDTLQPANGKPGFIKRVFYKKDNKNKVAVQENSANQKKPGFFKRIFKKKDAPINDTAEVKAVQQAETVKQRKEKKPGFFKRLFSKKNKENQNNG</sequence>
<dbReference type="EMBL" id="VJVZ01000001">
    <property type="protein sequence ID" value="TRW27544.1"/>
    <property type="molecule type" value="Genomic_DNA"/>
</dbReference>
<gene>
    <name evidence="2" type="ORF">FMM05_02580</name>
</gene>
<name>A0A552VAP1_9FLAO</name>